<dbReference type="Pfam" id="PF16233">
    <property type="entry name" value="DUF4893"/>
    <property type="match status" value="1"/>
</dbReference>
<organism evidence="2 3">
    <name type="scientific">Labrys okinawensis</name>
    <dbReference type="NCBI Taxonomy" id="346911"/>
    <lineage>
        <taxon>Bacteria</taxon>
        <taxon>Pseudomonadati</taxon>
        <taxon>Pseudomonadota</taxon>
        <taxon>Alphaproteobacteria</taxon>
        <taxon>Hyphomicrobiales</taxon>
        <taxon>Xanthobacteraceae</taxon>
        <taxon>Labrys</taxon>
    </lineage>
</organism>
<dbReference type="OrthoDB" id="9153930at2"/>
<reference evidence="2 3" key="1">
    <citation type="submission" date="2018-02" db="EMBL/GenBank/DDBJ databases">
        <title>Whole genome sequencing of endophytic bacterium.</title>
        <authorList>
            <person name="Eedara R."/>
            <person name="Podile A.R."/>
        </authorList>
    </citation>
    <scope>NUCLEOTIDE SEQUENCE [LARGE SCALE GENOMIC DNA]</scope>
    <source>
        <strain evidence="2 3">RP1T</strain>
    </source>
</reference>
<proteinExistence type="predicted"/>
<gene>
    <name evidence="2" type="ORF">C5L14_28195</name>
</gene>
<keyword evidence="1" id="KW-0732">Signal</keyword>
<dbReference type="Proteomes" id="UP000237682">
    <property type="component" value="Unassembled WGS sequence"/>
</dbReference>
<evidence type="ECO:0000313" key="2">
    <source>
        <dbReference type="EMBL" id="PRH84174.1"/>
    </source>
</evidence>
<dbReference type="InterPro" id="IPR032609">
    <property type="entry name" value="DUF4893"/>
</dbReference>
<protein>
    <recommendedName>
        <fullName evidence="4">DUF4893 domain-containing protein</fullName>
    </recommendedName>
</protein>
<feature type="signal peptide" evidence="1">
    <location>
        <begin position="1"/>
        <end position="48"/>
    </location>
</feature>
<name>A0A2S9Q4F8_9HYPH</name>
<comment type="caution">
    <text evidence="2">The sequence shown here is derived from an EMBL/GenBank/DDBJ whole genome shotgun (WGS) entry which is preliminary data.</text>
</comment>
<evidence type="ECO:0008006" key="4">
    <source>
        <dbReference type="Google" id="ProtNLM"/>
    </source>
</evidence>
<dbReference type="AlphaFoldDB" id="A0A2S9Q4F8"/>
<sequence length="234" mass="25262">MTLRPPCQGSTSWGKQIVLPIGSIIMTRCRLAVAALAWFAAATGTALAASDFDPTPLLPVSIEDADRTRLMNFEQTRRSAVDAVLGSNARYTADGIALEEILAGEPRPIANTRELVGSWRCRSAQLDDGSKANDGKGSVYAYPYFKCAISERGGKLFFAKVNGSQRVSGFLYRVSNTRFVFLGGNANGDDPPVAYGASPKSDAVAYLFKAGPRKLRLEMPQTCCSTLEILELVR</sequence>
<evidence type="ECO:0000313" key="3">
    <source>
        <dbReference type="Proteomes" id="UP000237682"/>
    </source>
</evidence>
<feature type="chain" id="PRO_5015685679" description="DUF4893 domain-containing protein" evidence="1">
    <location>
        <begin position="49"/>
        <end position="234"/>
    </location>
</feature>
<accession>A0A2S9Q4F8</accession>
<dbReference type="EMBL" id="PUEJ01000015">
    <property type="protein sequence ID" value="PRH84174.1"/>
    <property type="molecule type" value="Genomic_DNA"/>
</dbReference>
<keyword evidence="3" id="KW-1185">Reference proteome</keyword>
<evidence type="ECO:0000256" key="1">
    <source>
        <dbReference type="SAM" id="SignalP"/>
    </source>
</evidence>